<feature type="repeat" description="WD" evidence="1">
    <location>
        <begin position="922"/>
        <end position="963"/>
    </location>
</feature>
<evidence type="ECO:0000256" key="1">
    <source>
        <dbReference type="PROSITE-ProRule" id="PRU00221"/>
    </source>
</evidence>
<dbReference type="Proteomes" id="UP000054565">
    <property type="component" value="Unassembled WGS sequence"/>
</dbReference>
<evidence type="ECO:0000313" key="4">
    <source>
        <dbReference type="Proteomes" id="UP000054565"/>
    </source>
</evidence>
<dbReference type="PROSITE" id="PS50294">
    <property type="entry name" value="WD_REPEATS_REGION"/>
    <property type="match status" value="1"/>
</dbReference>
<dbReference type="InterPro" id="IPR001680">
    <property type="entry name" value="WD40_rpt"/>
</dbReference>
<accession>A0A0J6YIP9</accession>
<dbReference type="STRING" id="404692.A0A0J6YIP9"/>
<feature type="compositionally biased region" description="Low complexity" evidence="2">
    <location>
        <begin position="86"/>
        <end position="100"/>
    </location>
</feature>
<feature type="region of interest" description="Disordered" evidence="2">
    <location>
        <begin position="177"/>
        <end position="234"/>
    </location>
</feature>
<dbReference type="InterPro" id="IPR036322">
    <property type="entry name" value="WD40_repeat_dom_sf"/>
</dbReference>
<evidence type="ECO:0000313" key="3">
    <source>
        <dbReference type="EMBL" id="KMP06974.1"/>
    </source>
</evidence>
<dbReference type="AlphaFoldDB" id="A0A0J6YIP9"/>
<feature type="region of interest" description="Disordered" evidence="2">
    <location>
        <begin position="1"/>
        <end position="106"/>
    </location>
</feature>
<feature type="region of interest" description="Disordered" evidence="2">
    <location>
        <begin position="299"/>
        <end position="321"/>
    </location>
</feature>
<dbReference type="InterPro" id="IPR015943">
    <property type="entry name" value="WD40/YVTN_repeat-like_dom_sf"/>
</dbReference>
<organism evidence="3 4">
    <name type="scientific">Coccidioides immitis RMSCC 2394</name>
    <dbReference type="NCBI Taxonomy" id="404692"/>
    <lineage>
        <taxon>Eukaryota</taxon>
        <taxon>Fungi</taxon>
        <taxon>Dikarya</taxon>
        <taxon>Ascomycota</taxon>
        <taxon>Pezizomycotina</taxon>
        <taxon>Eurotiomycetes</taxon>
        <taxon>Eurotiomycetidae</taxon>
        <taxon>Onygenales</taxon>
        <taxon>Onygenaceae</taxon>
        <taxon>Coccidioides</taxon>
    </lineage>
</organism>
<gene>
    <name evidence="3" type="ORF">CIRG_06655</name>
</gene>
<name>A0A0J6YIP9_COCIT</name>
<evidence type="ECO:0000256" key="2">
    <source>
        <dbReference type="SAM" id="MobiDB-lite"/>
    </source>
</evidence>
<feature type="compositionally biased region" description="Low complexity" evidence="2">
    <location>
        <begin position="7"/>
        <end position="25"/>
    </location>
</feature>
<dbReference type="Pfam" id="PF00400">
    <property type="entry name" value="WD40"/>
    <property type="match status" value="1"/>
</dbReference>
<reference evidence="4" key="1">
    <citation type="journal article" date="2010" name="Genome Res.">
        <title>Population genomic sequencing of Coccidioides fungi reveals recent hybridization and transposon control.</title>
        <authorList>
            <person name="Neafsey D.E."/>
            <person name="Barker B.M."/>
            <person name="Sharpton T.J."/>
            <person name="Stajich J.E."/>
            <person name="Park D.J."/>
            <person name="Whiston E."/>
            <person name="Hung C.-Y."/>
            <person name="McMahan C."/>
            <person name="White J."/>
            <person name="Sykes S."/>
            <person name="Heiman D."/>
            <person name="Young S."/>
            <person name="Zeng Q."/>
            <person name="Abouelleil A."/>
            <person name="Aftuck L."/>
            <person name="Bessette D."/>
            <person name="Brown A."/>
            <person name="FitzGerald M."/>
            <person name="Lui A."/>
            <person name="Macdonald J.P."/>
            <person name="Priest M."/>
            <person name="Orbach M.J."/>
            <person name="Galgiani J.N."/>
            <person name="Kirkland T.N."/>
            <person name="Cole G.T."/>
            <person name="Birren B.W."/>
            <person name="Henn M.R."/>
            <person name="Taylor J.W."/>
            <person name="Rounsley S.D."/>
        </authorList>
    </citation>
    <scope>NUCLEOTIDE SEQUENCE [LARGE SCALE GENOMIC DNA]</scope>
    <source>
        <strain evidence="4">RMSCC 2394</strain>
    </source>
</reference>
<protein>
    <submittedName>
        <fullName evidence="3">Gibberellin MYB transcription factor</fullName>
    </submittedName>
</protein>
<dbReference type="OrthoDB" id="20669at2759"/>
<dbReference type="PANTHER" id="PTHR43991:SF12">
    <property type="entry name" value="WD REPEAT PROTEIN (AFU_ORTHOLOGUE AFUA_8G05640)"/>
    <property type="match status" value="1"/>
</dbReference>
<proteinExistence type="predicted"/>
<feature type="compositionally biased region" description="Low complexity" evidence="2">
    <location>
        <begin position="544"/>
        <end position="555"/>
    </location>
</feature>
<dbReference type="Gene3D" id="2.130.10.10">
    <property type="entry name" value="YVTN repeat-like/Quinoprotein amine dehydrogenase"/>
    <property type="match status" value="1"/>
</dbReference>
<dbReference type="PROSITE" id="PS50082">
    <property type="entry name" value="WD_REPEATS_2"/>
    <property type="match status" value="1"/>
</dbReference>
<feature type="region of interest" description="Disordered" evidence="2">
    <location>
        <begin position="535"/>
        <end position="555"/>
    </location>
</feature>
<sequence length="1116" mass="123764">MVDHSESALGRAASNNNNLLAVAESPAPETAPRDASKVADGVPSPPAHDHHHHHHSSSSGGSEARDPDGTSNANGAHDGSPEVDISDFSSDASSTQSLDDYPGLTLGAEYGSSNDLLSFPEQDGQPFGELVEDLSHFYYAPTMDFVSDFADGLSSTASNNSYLDPDDQDMNIHDPFSFATAAPSDPTTPSYVAPPDFGDGLQYDDMALDNDDDHDDHDDHGDNDEYAFADQGFGDEVSDGLHSAHLRFIRDDGSLIERSDLFGFAHDRLPSAMFFGAVNDPNDSCDDRDTDKFYASDDEVSMGDAAMDSEPPGRGRSTDTRIHHNGAIAEDHRVDHETSAHPVPLGTPHLPSLDAVYAQHNDGEVDGDFNNQGGLSMHTESMKASFLNSSVAVSSRTIVQAPSPRNIRLADDHLFNMEGISLHVQKLGFSFANRFSTLVGTRISQILVAAKRHLDKGFIPGVLHTDIFVNQPIISFLSGSRVLYASPHSPARYRKLVLALVSCESSRLDTALNGSAPFILPQAPALPRCHPEEQCPSQCETANSTGASSSSTRPARPLLTEEQYYDLHQPSEYSIYYIQPALILQTFADQEHIASSLLAALLAPPEGDIYIDANGNQYPAFERNLTVDQFIRQWFVRSCIPRYHLRAFKEPFVPISPEAANVLDWERPAKISRPDSSRLYDIQGIPWSTTLKVKRSDARALRDRLYTSYHNLKYTPHGYYRMLPEKEDYFRPKTMYTKYRASMAHFQLRNLMSVTASNTIQYASHSKVYSITPFYGEQNCLINLAGPVPSATFFDSVKISTMRAKHGVTVVGGFSGEYAVRGEINDFAVMDGRVTRDPNGITNHIDIIKHRTSNSPRTVISSNDDRIRILDCETNRFVSMHKFARAINCTDTSPDGRLRVIIGDAPDAWIIDSETGKPVQTLIGHRDYGFACAWSPDMLHIATSNQDKTVNIWDARMWRTLQVIDSDVAGYRSLRFSPVGGGPRTLLMCEPADRIAIVNAQTYQTRQVHDFFGEIGGADYSPDGSRIWVANMDTKFGGFMEFDRREWGQEFGIGHTRRRRIEAQGDFYSPDLPNEWLPEARLDDDPRCVLGSGERKIRFQKLFNDTQYEMLDPLLG</sequence>
<keyword evidence="1" id="KW-0853">WD repeat</keyword>
<feature type="compositionally biased region" description="Acidic residues" evidence="2">
    <location>
        <begin position="206"/>
        <end position="227"/>
    </location>
</feature>
<dbReference type="EMBL" id="DS028096">
    <property type="protein sequence ID" value="KMP06974.1"/>
    <property type="molecule type" value="Genomic_DNA"/>
</dbReference>
<dbReference type="PANTHER" id="PTHR43991">
    <property type="entry name" value="WD REPEAT PROTEIN (AFU_ORTHOLOGUE AFUA_8G05640)-RELATED"/>
    <property type="match status" value="1"/>
</dbReference>
<dbReference type="SUPFAM" id="SSF50978">
    <property type="entry name" value="WD40 repeat-like"/>
    <property type="match status" value="1"/>
</dbReference>
<dbReference type="SMART" id="SM00320">
    <property type="entry name" value="WD40"/>
    <property type="match status" value="1"/>
</dbReference>
<feature type="compositionally biased region" description="Basic and acidic residues" evidence="2">
    <location>
        <begin position="311"/>
        <end position="321"/>
    </location>
</feature>